<evidence type="ECO:0000313" key="2">
    <source>
        <dbReference type="Proteomes" id="UP001501337"/>
    </source>
</evidence>
<dbReference type="RefSeq" id="WP_344809341.1">
    <property type="nucleotide sequence ID" value="NZ_BAABBO010000021.1"/>
</dbReference>
<comment type="caution">
    <text evidence="1">The sequence shown here is derived from an EMBL/GenBank/DDBJ whole genome shotgun (WGS) entry which is preliminary data.</text>
</comment>
<proteinExistence type="predicted"/>
<gene>
    <name evidence="1" type="ORF">GCM10022278_37800</name>
</gene>
<dbReference type="EMBL" id="BAABBO010000021">
    <property type="protein sequence ID" value="GAA3977471.1"/>
    <property type="molecule type" value="Genomic_DNA"/>
</dbReference>
<evidence type="ECO:0000313" key="1">
    <source>
        <dbReference type="EMBL" id="GAA3977471.1"/>
    </source>
</evidence>
<protein>
    <submittedName>
        <fullName evidence="1">Uncharacterized protein</fullName>
    </submittedName>
</protein>
<sequence length="246" mass="26950">MNDFSPRPKLAAEFANLILHQNCSRSGALIITAPRRTGLTTFLLRDLKPILLNESLAAYVDIGGGEADILAPLFHSEHDRRSGAQLVTTILPELGSSSQPRVVIIDAWGPTFSDHNGAALVREIESARHRFGYDLRLVIAGSDPEQFKPLDTGSEAIFSDLQNIKMPPLGIEFLKDVAARIAASPANVSVDLYALAAAFELVEYRPQLLYRCIETALNSLTGQEELFDAQLLAEARACRESRINSH</sequence>
<name>A0ABP7Q6U3_9GAMM</name>
<reference evidence="2" key="1">
    <citation type="journal article" date="2019" name="Int. J. Syst. Evol. Microbiol.">
        <title>The Global Catalogue of Microorganisms (GCM) 10K type strain sequencing project: providing services to taxonomists for standard genome sequencing and annotation.</title>
        <authorList>
            <consortium name="The Broad Institute Genomics Platform"/>
            <consortium name="The Broad Institute Genome Sequencing Center for Infectious Disease"/>
            <person name="Wu L."/>
            <person name="Ma J."/>
        </authorList>
    </citation>
    <scope>NUCLEOTIDE SEQUENCE [LARGE SCALE GENOMIC DNA]</scope>
    <source>
        <strain evidence="2">JCM 17555</strain>
    </source>
</reference>
<organism evidence="1 2">
    <name type="scientific">Allohahella marinimesophila</name>
    <dbReference type="NCBI Taxonomy" id="1054972"/>
    <lineage>
        <taxon>Bacteria</taxon>
        <taxon>Pseudomonadati</taxon>
        <taxon>Pseudomonadota</taxon>
        <taxon>Gammaproteobacteria</taxon>
        <taxon>Oceanospirillales</taxon>
        <taxon>Hahellaceae</taxon>
        <taxon>Allohahella</taxon>
    </lineage>
</organism>
<dbReference type="Proteomes" id="UP001501337">
    <property type="component" value="Unassembled WGS sequence"/>
</dbReference>
<accession>A0ABP7Q6U3</accession>
<keyword evidence="2" id="KW-1185">Reference proteome</keyword>